<dbReference type="PANTHER" id="PTHR24238:SF75">
    <property type="entry name" value="CHOLECYSTOKININ-LIKE RECEPTOR AT 17D1-RELATED"/>
    <property type="match status" value="1"/>
</dbReference>
<name>A0A6A0GQV9_HYAAZ</name>
<evidence type="ECO:0000256" key="3">
    <source>
        <dbReference type="ARBA" id="ARBA00022989"/>
    </source>
</evidence>
<evidence type="ECO:0000313" key="10">
    <source>
        <dbReference type="EMBL" id="KAA0185018.1"/>
    </source>
</evidence>
<evidence type="ECO:0000256" key="5">
    <source>
        <dbReference type="ARBA" id="ARBA00023136"/>
    </source>
</evidence>
<evidence type="ECO:0000259" key="9">
    <source>
        <dbReference type="PROSITE" id="PS50262"/>
    </source>
</evidence>
<evidence type="ECO:0000256" key="4">
    <source>
        <dbReference type="ARBA" id="ARBA00023040"/>
    </source>
</evidence>
<dbReference type="AlphaFoldDB" id="A0A6A0GQV9"/>
<accession>A0A6A0GQV9</accession>
<dbReference type="GO" id="GO:0008188">
    <property type="term" value="F:neuropeptide receptor activity"/>
    <property type="evidence" value="ECO:0007669"/>
    <property type="project" value="TreeGrafter"/>
</dbReference>
<keyword evidence="7" id="KW-0807">Transducer</keyword>
<reference evidence="10" key="1">
    <citation type="submission" date="2014-08" db="EMBL/GenBank/DDBJ databases">
        <authorList>
            <person name="Murali S."/>
            <person name="Richards S."/>
            <person name="Bandaranaike D."/>
            <person name="Bellair M."/>
            <person name="Blankenburg K."/>
            <person name="Chao H."/>
            <person name="Dinh H."/>
            <person name="Doddapaneni H."/>
            <person name="Dugan-Rocha S."/>
            <person name="Elkadiri S."/>
            <person name="Gnanaolivu R."/>
            <person name="Hughes D."/>
            <person name="Lee S."/>
            <person name="Li M."/>
            <person name="Ming W."/>
            <person name="Munidasa M."/>
            <person name="Muniz J."/>
            <person name="Nguyen L."/>
            <person name="Osuji N."/>
            <person name="Pu L.-L."/>
            <person name="Puazo M."/>
            <person name="Skinner E."/>
            <person name="Qu C."/>
            <person name="Quiroz J."/>
            <person name="Raj R."/>
            <person name="Weissenberger G."/>
            <person name="Xin Y."/>
            <person name="Zou X."/>
            <person name="Han Y."/>
            <person name="Worley K."/>
            <person name="Muzny D."/>
            <person name="Gibbs R."/>
        </authorList>
    </citation>
    <scope>NUCLEOTIDE SEQUENCE</scope>
    <source>
        <strain evidence="10">HAZT.00-mixed</strain>
        <tissue evidence="10">Whole organism</tissue>
    </source>
</reference>
<organism evidence="10">
    <name type="scientific">Hyalella azteca</name>
    <name type="common">Amphipod</name>
    <dbReference type="NCBI Taxonomy" id="294128"/>
    <lineage>
        <taxon>Eukaryota</taxon>
        <taxon>Metazoa</taxon>
        <taxon>Ecdysozoa</taxon>
        <taxon>Arthropoda</taxon>
        <taxon>Crustacea</taxon>
        <taxon>Multicrustacea</taxon>
        <taxon>Malacostraca</taxon>
        <taxon>Eumalacostraca</taxon>
        <taxon>Peracarida</taxon>
        <taxon>Amphipoda</taxon>
        <taxon>Senticaudata</taxon>
        <taxon>Talitrida</taxon>
        <taxon>Talitroidea</taxon>
        <taxon>Hyalellidae</taxon>
        <taxon>Hyalella</taxon>
    </lineage>
</organism>
<keyword evidence="2 8" id="KW-0812">Transmembrane</keyword>
<dbReference type="PROSITE" id="PS50262">
    <property type="entry name" value="G_PROTEIN_RECEP_F1_2"/>
    <property type="match status" value="1"/>
</dbReference>
<dbReference type="EMBL" id="JQDR03016605">
    <property type="protein sequence ID" value="KAA0185018.1"/>
    <property type="molecule type" value="Genomic_DNA"/>
</dbReference>
<evidence type="ECO:0000256" key="7">
    <source>
        <dbReference type="ARBA" id="ARBA00023224"/>
    </source>
</evidence>
<evidence type="ECO:0000256" key="1">
    <source>
        <dbReference type="ARBA" id="ARBA00004141"/>
    </source>
</evidence>
<keyword evidence="5 8" id="KW-0472">Membrane</keyword>
<evidence type="ECO:0000256" key="6">
    <source>
        <dbReference type="ARBA" id="ARBA00023170"/>
    </source>
</evidence>
<dbReference type="SUPFAM" id="SSF81321">
    <property type="entry name" value="Family A G protein-coupled receptor-like"/>
    <property type="match status" value="1"/>
</dbReference>
<keyword evidence="6" id="KW-0675">Receptor</keyword>
<evidence type="ECO:0000256" key="8">
    <source>
        <dbReference type="SAM" id="Phobius"/>
    </source>
</evidence>
<comment type="subcellular location">
    <subcellularLocation>
        <location evidence="1">Membrane</location>
        <topology evidence="1">Multi-pass membrane protein</topology>
    </subcellularLocation>
</comment>
<sequence length="104" mass="11790">MSLPSNMNVSWVDAHQMLAEMNNMYAVLYPAPPTAETTVSVAQMFREIVWTPLDWLRLSCYAVIFVASFVGNLLVIITMAQNRKMRTITNVFLLNLVSNLYCAL</sequence>
<gene>
    <name evidence="10" type="ORF">HAZT_HAZT000200</name>
</gene>
<feature type="domain" description="G-protein coupled receptors family 1 profile" evidence="9">
    <location>
        <begin position="71"/>
        <end position="104"/>
    </location>
</feature>
<reference evidence="10" key="3">
    <citation type="submission" date="2019-06" db="EMBL/GenBank/DDBJ databases">
        <authorList>
            <person name="Poynton C."/>
            <person name="Hasenbein S."/>
            <person name="Benoit J.B."/>
            <person name="Sepulveda M.S."/>
            <person name="Poelchau M.F."/>
            <person name="Murali S.C."/>
            <person name="Chen S."/>
            <person name="Glastad K.M."/>
            <person name="Werren J.H."/>
            <person name="Vineis J.H."/>
            <person name="Bowen J.L."/>
            <person name="Friedrich M."/>
            <person name="Jones J."/>
            <person name="Robertson H.M."/>
            <person name="Feyereisen R."/>
            <person name="Mechler-Hickson A."/>
            <person name="Mathers N."/>
            <person name="Lee C.E."/>
            <person name="Colbourne J.K."/>
            <person name="Biales A."/>
            <person name="Johnston J.S."/>
            <person name="Wellborn G.A."/>
            <person name="Rosendale A.J."/>
            <person name="Cridge A.G."/>
            <person name="Munoz-Torres M.C."/>
            <person name="Bain P.A."/>
            <person name="Manny A.R."/>
            <person name="Major K.M."/>
            <person name="Lambert F.N."/>
            <person name="Vulpe C.D."/>
            <person name="Tuck P."/>
            <person name="Blalock B.J."/>
            <person name="Lin Y.-Y."/>
            <person name="Smith M.E."/>
            <person name="Ochoa-Acuna H."/>
            <person name="Chen M.-J.M."/>
            <person name="Childers C.P."/>
            <person name="Qu J."/>
            <person name="Dugan S."/>
            <person name="Lee S.L."/>
            <person name="Chao H."/>
            <person name="Dinh H."/>
            <person name="Han Y."/>
            <person name="Doddapaneni H."/>
            <person name="Worley K.C."/>
            <person name="Muzny D.M."/>
            <person name="Gibbs R.A."/>
            <person name="Richards S."/>
        </authorList>
    </citation>
    <scope>NUCLEOTIDE SEQUENCE</scope>
    <source>
        <strain evidence="10">HAZT.00-mixed</strain>
        <tissue evidence="10">Whole organism</tissue>
    </source>
</reference>
<protein>
    <recommendedName>
        <fullName evidence="9">G-protein coupled receptors family 1 profile domain-containing protein</fullName>
    </recommendedName>
</protein>
<reference evidence="10" key="2">
    <citation type="journal article" date="2018" name="Environ. Sci. Technol.">
        <title>The Toxicogenome of Hyalella azteca: A Model for Sediment Ecotoxicology and Evolutionary Toxicology.</title>
        <authorList>
            <person name="Poynton H.C."/>
            <person name="Hasenbein S."/>
            <person name="Benoit J.B."/>
            <person name="Sepulveda M.S."/>
            <person name="Poelchau M.F."/>
            <person name="Hughes D.S.T."/>
            <person name="Murali S.C."/>
            <person name="Chen S."/>
            <person name="Glastad K.M."/>
            <person name="Goodisman M.A.D."/>
            <person name="Werren J.H."/>
            <person name="Vineis J.H."/>
            <person name="Bowen J.L."/>
            <person name="Friedrich M."/>
            <person name="Jones J."/>
            <person name="Robertson H.M."/>
            <person name="Feyereisen R."/>
            <person name="Mechler-Hickson A."/>
            <person name="Mathers N."/>
            <person name="Lee C.E."/>
            <person name="Colbourne J.K."/>
            <person name="Biales A."/>
            <person name="Johnston J.S."/>
            <person name="Wellborn G.A."/>
            <person name="Rosendale A.J."/>
            <person name="Cridge A.G."/>
            <person name="Munoz-Torres M.C."/>
            <person name="Bain P.A."/>
            <person name="Manny A.R."/>
            <person name="Major K.M."/>
            <person name="Lambert F.N."/>
            <person name="Vulpe C.D."/>
            <person name="Tuck P."/>
            <person name="Blalock B.J."/>
            <person name="Lin Y.Y."/>
            <person name="Smith M.E."/>
            <person name="Ochoa-Acuna H."/>
            <person name="Chen M.M."/>
            <person name="Childers C.P."/>
            <person name="Qu J."/>
            <person name="Dugan S."/>
            <person name="Lee S.L."/>
            <person name="Chao H."/>
            <person name="Dinh H."/>
            <person name="Han Y."/>
            <person name="Doddapaneni H."/>
            <person name="Worley K.C."/>
            <person name="Muzny D.M."/>
            <person name="Gibbs R.A."/>
            <person name="Richards S."/>
        </authorList>
    </citation>
    <scope>NUCLEOTIDE SEQUENCE</scope>
    <source>
        <strain evidence="10">HAZT.00-mixed</strain>
        <tissue evidence="10">Whole organism</tissue>
    </source>
</reference>
<dbReference type="PANTHER" id="PTHR24238">
    <property type="entry name" value="G-PROTEIN COUPLED RECEPTOR"/>
    <property type="match status" value="1"/>
</dbReference>
<dbReference type="InterPro" id="IPR017452">
    <property type="entry name" value="GPCR_Rhodpsn_7TM"/>
</dbReference>
<feature type="transmembrane region" description="Helical" evidence="8">
    <location>
        <begin position="55"/>
        <end position="77"/>
    </location>
</feature>
<evidence type="ECO:0000256" key="2">
    <source>
        <dbReference type="ARBA" id="ARBA00022692"/>
    </source>
</evidence>
<keyword evidence="3 8" id="KW-1133">Transmembrane helix</keyword>
<proteinExistence type="predicted"/>
<comment type="caution">
    <text evidence="10">The sequence shown here is derived from an EMBL/GenBank/DDBJ whole genome shotgun (WGS) entry which is preliminary data.</text>
</comment>
<dbReference type="Gene3D" id="1.20.1070.10">
    <property type="entry name" value="Rhodopsin 7-helix transmembrane proteins"/>
    <property type="match status" value="1"/>
</dbReference>
<dbReference type="Proteomes" id="UP000711488">
    <property type="component" value="Unassembled WGS sequence"/>
</dbReference>
<dbReference type="GO" id="GO:0005886">
    <property type="term" value="C:plasma membrane"/>
    <property type="evidence" value="ECO:0007669"/>
    <property type="project" value="TreeGrafter"/>
</dbReference>
<keyword evidence="4" id="KW-0297">G-protein coupled receptor</keyword>